<protein>
    <submittedName>
        <fullName evidence="2">Uncharacterized protein</fullName>
    </submittedName>
</protein>
<keyword evidence="3" id="KW-1185">Reference proteome</keyword>
<dbReference type="GeneID" id="19209560"/>
<dbReference type="RefSeq" id="XP_007774018.1">
    <property type="nucleotide sequence ID" value="XM_007775828.1"/>
</dbReference>
<reference evidence="3" key="1">
    <citation type="journal article" date="2012" name="Science">
        <title>The Paleozoic origin of enzymatic lignin decomposition reconstructed from 31 fungal genomes.</title>
        <authorList>
            <person name="Floudas D."/>
            <person name="Binder M."/>
            <person name="Riley R."/>
            <person name="Barry K."/>
            <person name="Blanchette R.A."/>
            <person name="Henrissat B."/>
            <person name="Martinez A.T."/>
            <person name="Otillar R."/>
            <person name="Spatafora J.W."/>
            <person name="Yadav J.S."/>
            <person name="Aerts A."/>
            <person name="Benoit I."/>
            <person name="Boyd A."/>
            <person name="Carlson A."/>
            <person name="Copeland A."/>
            <person name="Coutinho P.M."/>
            <person name="de Vries R.P."/>
            <person name="Ferreira P."/>
            <person name="Findley K."/>
            <person name="Foster B."/>
            <person name="Gaskell J."/>
            <person name="Glotzer D."/>
            <person name="Gorecki P."/>
            <person name="Heitman J."/>
            <person name="Hesse C."/>
            <person name="Hori C."/>
            <person name="Igarashi K."/>
            <person name="Jurgens J.A."/>
            <person name="Kallen N."/>
            <person name="Kersten P."/>
            <person name="Kohler A."/>
            <person name="Kuees U."/>
            <person name="Kumar T.K.A."/>
            <person name="Kuo A."/>
            <person name="LaButti K."/>
            <person name="Larrondo L.F."/>
            <person name="Lindquist E."/>
            <person name="Ling A."/>
            <person name="Lombard V."/>
            <person name="Lucas S."/>
            <person name="Lundell T."/>
            <person name="Martin R."/>
            <person name="McLaughlin D.J."/>
            <person name="Morgenstern I."/>
            <person name="Morin E."/>
            <person name="Murat C."/>
            <person name="Nagy L.G."/>
            <person name="Nolan M."/>
            <person name="Ohm R.A."/>
            <person name="Patyshakuliyeva A."/>
            <person name="Rokas A."/>
            <person name="Ruiz-Duenas F.J."/>
            <person name="Sabat G."/>
            <person name="Salamov A."/>
            <person name="Samejima M."/>
            <person name="Schmutz J."/>
            <person name="Slot J.C."/>
            <person name="St John F."/>
            <person name="Stenlid J."/>
            <person name="Sun H."/>
            <person name="Sun S."/>
            <person name="Syed K."/>
            <person name="Tsang A."/>
            <person name="Wiebenga A."/>
            <person name="Young D."/>
            <person name="Pisabarro A."/>
            <person name="Eastwood D.C."/>
            <person name="Martin F."/>
            <person name="Cullen D."/>
            <person name="Grigoriev I.V."/>
            <person name="Hibbett D.S."/>
        </authorList>
    </citation>
    <scope>NUCLEOTIDE SEQUENCE [LARGE SCALE GENOMIC DNA]</scope>
    <source>
        <strain evidence="3">RWD-64-598 SS2</strain>
    </source>
</reference>
<feature type="compositionally biased region" description="Polar residues" evidence="1">
    <location>
        <begin position="69"/>
        <end position="85"/>
    </location>
</feature>
<accession>A0A5M3MAY2</accession>
<organism evidence="2 3">
    <name type="scientific">Coniophora puteana (strain RWD-64-598)</name>
    <name type="common">Brown rot fungus</name>
    <dbReference type="NCBI Taxonomy" id="741705"/>
    <lineage>
        <taxon>Eukaryota</taxon>
        <taxon>Fungi</taxon>
        <taxon>Dikarya</taxon>
        <taxon>Basidiomycota</taxon>
        <taxon>Agaricomycotina</taxon>
        <taxon>Agaricomycetes</taxon>
        <taxon>Agaricomycetidae</taxon>
        <taxon>Boletales</taxon>
        <taxon>Coniophorineae</taxon>
        <taxon>Coniophoraceae</taxon>
        <taxon>Coniophora</taxon>
    </lineage>
</organism>
<feature type="compositionally biased region" description="Polar residues" evidence="1">
    <location>
        <begin position="14"/>
        <end position="27"/>
    </location>
</feature>
<dbReference type="AlphaFoldDB" id="A0A5M3MAY2"/>
<feature type="region of interest" description="Disordered" evidence="1">
    <location>
        <begin position="1"/>
        <end position="89"/>
    </location>
</feature>
<dbReference type="EMBL" id="JH711587">
    <property type="protein sequence ID" value="EIW76034.1"/>
    <property type="molecule type" value="Genomic_DNA"/>
</dbReference>
<name>A0A5M3MAY2_CONPW</name>
<feature type="compositionally biased region" description="Basic and acidic residues" evidence="1">
    <location>
        <begin position="1"/>
        <end position="11"/>
    </location>
</feature>
<evidence type="ECO:0000313" key="3">
    <source>
        <dbReference type="Proteomes" id="UP000053558"/>
    </source>
</evidence>
<evidence type="ECO:0000313" key="2">
    <source>
        <dbReference type="EMBL" id="EIW76034.1"/>
    </source>
</evidence>
<proteinExistence type="predicted"/>
<evidence type="ECO:0000256" key="1">
    <source>
        <dbReference type="SAM" id="MobiDB-lite"/>
    </source>
</evidence>
<sequence length="676" mass="76958">MVSYDARRSPEALEQTNELCNSGNTIENPLDLGGNLGDTTEDLENAQALGCDEGDQPALDTDLGDHQDLGNNPSTQQDMSESQHALSEADHARMQPLVSEELEEPQAHEDFGYHMSGWTDGDIETVSRETVLWHAQWSLAFIKLIRNASLDDENNAMSCEAVSRMRNPMKDLDGLADPDMLMCIQWYLTFPTEDGYRALCEAQTRRHPTKKVYSMNTIKKHIEELTGIQPIHVHMCPNSCLAFTSPFADLLNCPLCQKPCYNPKFPRKKVPILMFVTLPVGPQLQALWRNPEQAEKMAYRDLETTKILRLLRRHAARSTSMKIYIMVLSIFVQYRKVPARTDQDLRFSTVWAAIICNSCHHEHSYQHDDTDINSMTQAQSLYTENMARIAHRQTNTKYEQVCLDTGIVRPGILSGFPDKHILAVPYCYGSDIMHLAAFNITDKMIPLWRGTFKLDDKTESALPPDSKDNWGWTVLTGKIWDQHGEYIAYAIMYLPGSFDRLPRNPAEKISSGYKAWEFLLYFYGMCPALLFDRSQNQPLPRGTKDLGRGYILLGAKDQRPVNILPEEHHIDLEGRIKFAEVQYYFYIESRSYALVSLYGDLDQELFMLSHGTVVACQHPHAVSRLTVIDPFSIKSVVAMIPHKFPQINRLLCYLVEKPGLEIATFAGHEEVISEDE</sequence>
<gene>
    <name evidence="2" type="ORF">CONPUDRAFT_77050</name>
</gene>
<dbReference type="KEGG" id="cput:CONPUDRAFT_77050"/>
<comment type="caution">
    <text evidence="2">The sequence shown here is derived from an EMBL/GenBank/DDBJ whole genome shotgun (WGS) entry which is preliminary data.</text>
</comment>
<dbReference type="OrthoDB" id="2669721at2759"/>
<dbReference type="Proteomes" id="UP000053558">
    <property type="component" value="Unassembled WGS sequence"/>
</dbReference>